<evidence type="ECO:0000313" key="2">
    <source>
        <dbReference type="Proteomes" id="UP000011115"/>
    </source>
</evidence>
<name>M1DGC2_SOLTU</name>
<proteinExistence type="predicted"/>
<reference evidence="1" key="2">
    <citation type="submission" date="2015-06" db="UniProtKB">
        <authorList>
            <consortium name="EnsemblPlants"/>
        </authorList>
    </citation>
    <scope>IDENTIFICATION</scope>
    <source>
        <strain evidence="1">DM1-3 516 R44</strain>
    </source>
</reference>
<reference evidence="2" key="1">
    <citation type="journal article" date="2011" name="Nature">
        <title>Genome sequence and analysis of the tuber crop potato.</title>
        <authorList>
            <consortium name="The Potato Genome Sequencing Consortium"/>
        </authorList>
    </citation>
    <scope>NUCLEOTIDE SEQUENCE [LARGE SCALE GENOMIC DNA]</scope>
    <source>
        <strain evidence="2">cv. DM1-3 516 R44</strain>
    </source>
</reference>
<dbReference type="HOGENOM" id="CLU_3036202_0_0_1"/>
<keyword evidence="2" id="KW-1185">Reference proteome</keyword>
<accession>M1DGC2</accession>
<dbReference type="PaxDb" id="4113-PGSC0003DMT400088613"/>
<dbReference type="AlphaFoldDB" id="M1DGC2"/>
<dbReference type="InParanoid" id="M1DGC2"/>
<sequence>MREHIEKKNLEPVWDDVPTDEDKRRIMSNNESDYADEEGELYALEGTECDDGMDE</sequence>
<dbReference type="EnsemblPlants" id="PGSC0003DMT400088613">
    <property type="protein sequence ID" value="PGSC0003DMT400088613"/>
    <property type="gene ID" value="PGSC0003DMG400038184"/>
</dbReference>
<organism evidence="1 2">
    <name type="scientific">Solanum tuberosum</name>
    <name type="common">Potato</name>
    <dbReference type="NCBI Taxonomy" id="4113"/>
    <lineage>
        <taxon>Eukaryota</taxon>
        <taxon>Viridiplantae</taxon>
        <taxon>Streptophyta</taxon>
        <taxon>Embryophyta</taxon>
        <taxon>Tracheophyta</taxon>
        <taxon>Spermatophyta</taxon>
        <taxon>Magnoliopsida</taxon>
        <taxon>eudicotyledons</taxon>
        <taxon>Gunneridae</taxon>
        <taxon>Pentapetalae</taxon>
        <taxon>asterids</taxon>
        <taxon>lamiids</taxon>
        <taxon>Solanales</taxon>
        <taxon>Solanaceae</taxon>
        <taxon>Solanoideae</taxon>
        <taxon>Solaneae</taxon>
        <taxon>Solanum</taxon>
    </lineage>
</organism>
<dbReference type="Proteomes" id="UP000011115">
    <property type="component" value="Unassembled WGS sequence"/>
</dbReference>
<evidence type="ECO:0000313" key="1">
    <source>
        <dbReference type="EnsemblPlants" id="PGSC0003DMT400088613"/>
    </source>
</evidence>
<dbReference type="Gramene" id="PGSC0003DMT400088613">
    <property type="protein sequence ID" value="PGSC0003DMT400088613"/>
    <property type="gene ID" value="PGSC0003DMG400038184"/>
</dbReference>
<protein>
    <submittedName>
        <fullName evidence="1">Uncharacterized protein</fullName>
    </submittedName>
</protein>